<dbReference type="Proteomes" id="UP000641025">
    <property type="component" value="Unassembled WGS sequence"/>
</dbReference>
<evidence type="ECO:0008006" key="3">
    <source>
        <dbReference type="Google" id="ProtNLM"/>
    </source>
</evidence>
<dbReference type="SUPFAM" id="SSF48371">
    <property type="entry name" value="ARM repeat"/>
    <property type="match status" value="1"/>
</dbReference>
<proteinExistence type="predicted"/>
<reference evidence="1 2" key="1">
    <citation type="submission" date="2020-12" db="EMBL/GenBank/DDBJ databases">
        <title>Geomonas sp. Red259, isolated from paddy soil.</title>
        <authorList>
            <person name="Xu Z."/>
            <person name="Zhang Z."/>
            <person name="Masuda Y."/>
            <person name="Itoh H."/>
            <person name="Senoo K."/>
        </authorList>
    </citation>
    <scope>NUCLEOTIDE SEQUENCE [LARGE SCALE GENOMIC DNA]</scope>
    <source>
        <strain evidence="1 2">Red259</strain>
    </source>
</reference>
<evidence type="ECO:0000313" key="2">
    <source>
        <dbReference type="Proteomes" id="UP000641025"/>
    </source>
</evidence>
<evidence type="ECO:0000313" key="1">
    <source>
        <dbReference type="EMBL" id="MBJ6799974.1"/>
    </source>
</evidence>
<organism evidence="1 2">
    <name type="scientific">Geomonas propionica</name>
    <dbReference type="NCBI Taxonomy" id="2798582"/>
    <lineage>
        <taxon>Bacteria</taxon>
        <taxon>Pseudomonadati</taxon>
        <taxon>Thermodesulfobacteriota</taxon>
        <taxon>Desulfuromonadia</taxon>
        <taxon>Geobacterales</taxon>
        <taxon>Geobacteraceae</taxon>
        <taxon>Geomonas</taxon>
    </lineage>
</organism>
<gene>
    <name evidence="1" type="ORF">JFN90_07465</name>
</gene>
<protein>
    <recommendedName>
        <fullName evidence="3">DUF2019 domain-containing protein</fullName>
    </recommendedName>
</protein>
<dbReference type="EMBL" id="JAEMHK010000004">
    <property type="protein sequence ID" value="MBJ6799974.1"/>
    <property type="molecule type" value="Genomic_DNA"/>
</dbReference>
<dbReference type="RefSeq" id="WP_199394487.1">
    <property type="nucleotide sequence ID" value="NZ_JAEMHK010000004.1"/>
</dbReference>
<accession>A0ABS0YPW7</accession>
<name>A0ABS0YPW7_9BACT</name>
<sequence>MQQHEKVAKLVGWFAKAAVRHAEAMEAMAEDLAAAEVADLNRYYSALEREDGVEELLRLLEDPDPVVAGMVAVYAIREAPERCLATLTVIARQPGLLGFRAQTALERWESGEWQK</sequence>
<comment type="caution">
    <text evidence="1">The sequence shown here is derived from an EMBL/GenBank/DDBJ whole genome shotgun (WGS) entry which is preliminary data.</text>
</comment>
<keyword evidence="2" id="KW-1185">Reference proteome</keyword>
<dbReference type="InterPro" id="IPR016024">
    <property type="entry name" value="ARM-type_fold"/>
</dbReference>